<keyword evidence="1" id="KW-0539">Nucleus</keyword>
<dbReference type="InterPro" id="IPR011993">
    <property type="entry name" value="PH-like_dom_sf"/>
</dbReference>
<comment type="subunit">
    <text evidence="1">Component of the FACT complex.</text>
</comment>
<dbReference type="Gene3D" id="2.30.29.150">
    <property type="match status" value="1"/>
</dbReference>
<evidence type="ECO:0000313" key="5">
    <source>
        <dbReference type="Proteomes" id="UP001189429"/>
    </source>
</evidence>
<comment type="caution">
    <text evidence="4">The sequence shown here is derived from an EMBL/GenBank/DDBJ whole genome shotgun (WGS) entry which is preliminary data.</text>
</comment>
<comment type="similarity">
    <text evidence="1">Belongs to the peptidase M24 family. SPT16 subfamily.</text>
</comment>
<dbReference type="InterPro" id="IPR056595">
    <property type="entry name" value="Fact-SPT16_PH"/>
</dbReference>
<keyword evidence="1" id="KW-0805">Transcription regulation</keyword>
<keyword evidence="1" id="KW-0234">DNA repair</keyword>
<dbReference type="Pfam" id="PF08644">
    <property type="entry name" value="SPT16"/>
    <property type="match status" value="1"/>
</dbReference>
<dbReference type="InterPro" id="IPR013719">
    <property type="entry name" value="RTT106/SPT16-like_middle_dom"/>
</dbReference>
<accession>A0ABN9Y383</accession>
<dbReference type="Proteomes" id="UP001189429">
    <property type="component" value="Unassembled WGS sequence"/>
</dbReference>
<evidence type="ECO:0000313" key="4">
    <source>
        <dbReference type="EMBL" id="CAK0906948.1"/>
    </source>
</evidence>
<sequence length="351" mass="40388">MIKNMSKSLVDRTHFLRVNFFTPGQGKTEADYPVVKGNRLFVRELCFRSQNQVNFDKVMREFKEAQKRTRQRDLEGECRSTTAEVGSLQCLRAPPCLRDLHVRPSLSTGRRCVGTLEAHANGFRFGARGGADKVDILYSQVKHAIFEACDNTPLVLIHLHFVEPIMLGKKKAQDVQFYAEAVQMTEDLSQARGGSHYDPDEILEEQREREMRERLNKMFHDFVKKVEAIQTCNLEFDIPVRELAFEGVPNKSVITLCPCKTVLSALQDWPPFILDLSEIDVVVFERAMAQLREFDMVFVKKDYEQSPIRITTIPTNSLKDIKPWLHDMKMIYEACATPRRLVVFLSQCPPS</sequence>
<keyword evidence="1" id="KW-0804">Transcription</keyword>
<dbReference type="Gene3D" id="2.30.29.30">
    <property type="entry name" value="Pleckstrin-homology domain (PH domain)/Phosphotyrosine-binding domain (PTB)"/>
    <property type="match status" value="1"/>
</dbReference>
<dbReference type="SMART" id="SM01286">
    <property type="entry name" value="SPT16"/>
    <property type="match status" value="1"/>
</dbReference>
<dbReference type="PANTHER" id="PTHR13980">
    <property type="entry name" value="CDC68 RELATED"/>
    <property type="match status" value="1"/>
</dbReference>
<evidence type="ECO:0000259" key="3">
    <source>
        <dbReference type="SMART" id="SM01287"/>
    </source>
</evidence>
<reference evidence="4" key="1">
    <citation type="submission" date="2023-10" db="EMBL/GenBank/DDBJ databases">
        <authorList>
            <person name="Chen Y."/>
            <person name="Shah S."/>
            <person name="Dougan E. K."/>
            <person name="Thang M."/>
            <person name="Chan C."/>
        </authorList>
    </citation>
    <scope>NUCLEOTIDE SEQUENCE [LARGE SCALE GENOMIC DNA]</scope>
</reference>
<dbReference type="PANTHER" id="PTHR13980:SF15">
    <property type="entry name" value="FACT COMPLEX SUBUNIT SPT16"/>
    <property type="match status" value="1"/>
</dbReference>
<protein>
    <recommendedName>
        <fullName evidence="1">FACT complex subunit</fullName>
    </recommendedName>
</protein>
<feature type="domain" description="FACT complex subunit SPT16 middle" evidence="2">
    <location>
        <begin position="1"/>
        <end position="125"/>
    </location>
</feature>
<keyword evidence="5" id="KW-1185">Reference proteome</keyword>
<feature type="domain" description="Histone chaperone RTT106/FACT complex subunit SPT16-like middle" evidence="3">
    <location>
        <begin position="245"/>
        <end position="334"/>
    </location>
</feature>
<gene>
    <name evidence="4" type="ORF">PCOR1329_LOCUS82109</name>
</gene>
<comment type="function">
    <text evidence="1">Component of the FACT complex, a general chromatin factor that acts to reorganize nucleosomes. The FACT complex is involved in multiple processes that require DNA as a template such as mRNA elongation, DNA replication and DNA repair. During transcription elongation the FACT complex acts as a histone chaperone that both destabilizes and restores nucleosomal structure. It facilitates the passage of RNA polymerase II and transcription by promoting the dissociation of one histone H2A-H2B dimer from the nucleosome, then subsequently promotes the reestablishment of the nucleosome following the passage of RNA polymerase II.</text>
</comment>
<dbReference type="InterPro" id="IPR040258">
    <property type="entry name" value="Spt16"/>
</dbReference>
<keyword evidence="1" id="KW-0235">DNA replication</keyword>
<dbReference type="SMART" id="SM01287">
    <property type="entry name" value="Rtt106"/>
    <property type="match status" value="1"/>
</dbReference>
<proteinExistence type="inferred from homology"/>
<organism evidence="4 5">
    <name type="scientific">Prorocentrum cordatum</name>
    <dbReference type="NCBI Taxonomy" id="2364126"/>
    <lineage>
        <taxon>Eukaryota</taxon>
        <taxon>Sar</taxon>
        <taxon>Alveolata</taxon>
        <taxon>Dinophyceae</taxon>
        <taxon>Prorocentrales</taxon>
        <taxon>Prorocentraceae</taxon>
        <taxon>Prorocentrum</taxon>
    </lineage>
</organism>
<dbReference type="Pfam" id="PF08512">
    <property type="entry name" value="Rttp106-like_middle"/>
    <property type="match status" value="1"/>
</dbReference>
<comment type="subcellular location">
    <subcellularLocation>
        <location evidence="1">Nucleus</location>
    </subcellularLocation>
    <subcellularLocation>
        <location evidence="1">Chromosome</location>
    </subcellularLocation>
</comment>
<evidence type="ECO:0000259" key="2">
    <source>
        <dbReference type="SMART" id="SM01286"/>
    </source>
</evidence>
<dbReference type="InterPro" id="IPR013953">
    <property type="entry name" value="FACT_SPT16_M"/>
</dbReference>
<name>A0ABN9Y383_9DINO</name>
<keyword evidence="1" id="KW-0227">DNA damage</keyword>
<evidence type="ECO:0000256" key="1">
    <source>
        <dbReference type="RuleBase" id="RU367052"/>
    </source>
</evidence>
<dbReference type="Pfam" id="PF24824">
    <property type="entry name" value="PH_SPT16"/>
    <property type="match status" value="1"/>
</dbReference>
<dbReference type="EMBL" id="CAUYUJ010021774">
    <property type="protein sequence ID" value="CAK0906948.1"/>
    <property type="molecule type" value="Genomic_DNA"/>
</dbReference>
<keyword evidence="1" id="KW-0158">Chromosome</keyword>
<dbReference type="Gene3D" id="2.30.29.210">
    <property type="entry name" value="FACT complex subunit Spt16p/Cdc68p"/>
    <property type="match status" value="1"/>
</dbReference>